<evidence type="ECO:0000256" key="2">
    <source>
        <dbReference type="ARBA" id="ARBA00022679"/>
    </source>
</evidence>
<dbReference type="AlphaFoldDB" id="A0A072TVN3"/>
<dbReference type="EMBL" id="CM001223">
    <property type="protein sequence ID" value="KEH21569.1"/>
    <property type="molecule type" value="Genomic_DNA"/>
</dbReference>
<accession>A0A072TVN3</accession>
<dbReference type="Pfam" id="PF00685">
    <property type="entry name" value="Sulfotransfer_1"/>
    <property type="match status" value="1"/>
</dbReference>
<dbReference type="GO" id="GO:0008146">
    <property type="term" value="F:sulfotransferase activity"/>
    <property type="evidence" value="ECO:0000318"/>
    <property type="project" value="GO_Central"/>
</dbReference>
<dbReference type="EnsemblPlants" id="KEH21569">
    <property type="protein sequence ID" value="KEH21569"/>
    <property type="gene ID" value="MTR_7g007680"/>
</dbReference>
<evidence type="ECO:0000313" key="7">
    <source>
        <dbReference type="Proteomes" id="UP000002051"/>
    </source>
</evidence>
<evidence type="ECO:0000259" key="4">
    <source>
        <dbReference type="Pfam" id="PF00685"/>
    </source>
</evidence>
<protein>
    <recommendedName>
        <fullName evidence="3">Sulfotransferase</fullName>
        <ecNumber evidence="3">2.8.2.-</ecNumber>
    </recommendedName>
</protein>
<evidence type="ECO:0000256" key="1">
    <source>
        <dbReference type="ARBA" id="ARBA00005771"/>
    </source>
</evidence>
<keyword evidence="7" id="KW-1185">Reference proteome</keyword>
<evidence type="ECO:0000313" key="6">
    <source>
        <dbReference type="EnsemblPlants" id="KEH21569"/>
    </source>
</evidence>
<dbReference type="EC" id="2.8.2.-" evidence="3"/>
<keyword evidence="2 3" id="KW-0808">Transferase</keyword>
<reference evidence="6" key="3">
    <citation type="submission" date="2015-04" db="UniProtKB">
        <authorList>
            <consortium name="EnsemblPlants"/>
        </authorList>
    </citation>
    <scope>IDENTIFICATION</scope>
    <source>
        <strain evidence="6">cv. Jemalong A17</strain>
    </source>
</reference>
<dbReference type="SUPFAM" id="SSF52540">
    <property type="entry name" value="P-loop containing nucleoside triphosphate hydrolases"/>
    <property type="match status" value="1"/>
</dbReference>
<dbReference type="Gene3D" id="3.40.50.300">
    <property type="entry name" value="P-loop containing nucleotide triphosphate hydrolases"/>
    <property type="match status" value="1"/>
</dbReference>
<evidence type="ECO:0000313" key="5">
    <source>
        <dbReference type="EMBL" id="KEH21569.1"/>
    </source>
</evidence>
<comment type="similarity">
    <text evidence="1 3">Belongs to the sulfotransferase 1 family.</text>
</comment>
<reference evidence="5 7" key="2">
    <citation type="journal article" date="2014" name="BMC Genomics">
        <title>An improved genome release (version Mt4.0) for the model legume Medicago truncatula.</title>
        <authorList>
            <person name="Tang H."/>
            <person name="Krishnakumar V."/>
            <person name="Bidwell S."/>
            <person name="Rosen B."/>
            <person name="Chan A."/>
            <person name="Zhou S."/>
            <person name="Gentzbittel L."/>
            <person name="Childs K.L."/>
            <person name="Yandell M."/>
            <person name="Gundlach H."/>
            <person name="Mayer K.F."/>
            <person name="Schwartz D.C."/>
            <person name="Town C.D."/>
        </authorList>
    </citation>
    <scope>GENOME REANNOTATION</scope>
    <source>
        <strain evidence="5">A17</strain>
        <strain evidence="6 7">cv. Jemalong A17</strain>
    </source>
</reference>
<keyword evidence="5" id="KW-0378">Hydrolase</keyword>
<dbReference type="Proteomes" id="UP000002051">
    <property type="component" value="Unassembled WGS sequence"/>
</dbReference>
<dbReference type="InterPro" id="IPR027417">
    <property type="entry name" value="P-loop_NTPase"/>
</dbReference>
<dbReference type="InterPro" id="IPR000863">
    <property type="entry name" value="Sulfotransferase_dom"/>
</dbReference>
<organism evidence="5 7">
    <name type="scientific">Medicago truncatula</name>
    <name type="common">Barrel medic</name>
    <name type="synonym">Medicago tribuloides</name>
    <dbReference type="NCBI Taxonomy" id="3880"/>
    <lineage>
        <taxon>Eukaryota</taxon>
        <taxon>Viridiplantae</taxon>
        <taxon>Streptophyta</taxon>
        <taxon>Embryophyta</taxon>
        <taxon>Tracheophyta</taxon>
        <taxon>Spermatophyta</taxon>
        <taxon>Magnoliopsida</taxon>
        <taxon>eudicotyledons</taxon>
        <taxon>Gunneridae</taxon>
        <taxon>Pentapetalae</taxon>
        <taxon>rosids</taxon>
        <taxon>fabids</taxon>
        <taxon>Fabales</taxon>
        <taxon>Fabaceae</taxon>
        <taxon>Papilionoideae</taxon>
        <taxon>50 kb inversion clade</taxon>
        <taxon>NPAAA clade</taxon>
        <taxon>Hologalegina</taxon>
        <taxon>IRL clade</taxon>
        <taxon>Trifolieae</taxon>
        <taxon>Medicago</taxon>
    </lineage>
</organism>
<reference evidence="5 7" key="1">
    <citation type="journal article" date="2011" name="Nature">
        <title>The Medicago genome provides insight into the evolution of rhizobial symbioses.</title>
        <authorList>
            <person name="Young N.D."/>
            <person name="Debelle F."/>
            <person name="Oldroyd G.E."/>
            <person name="Geurts R."/>
            <person name="Cannon S.B."/>
            <person name="Udvardi M.K."/>
            <person name="Benedito V.A."/>
            <person name="Mayer K.F."/>
            <person name="Gouzy J."/>
            <person name="Schoof H."/>
            <person name="Van de Peer Y."/>
            <person name="Proost S."/>
            <person name="Cook D.R."/>
            <person name="Meyers B.C."/>
            <person name="Spannagl M."/>
            <person name="Cheung F."/>
            <person name="De Mita S."/>
            <person name="Krishnakumar V."/>
            <person name="Gundlach H."/>
            <person name="Zhou S."/>
            <person name="Mudge J."/>
            <person name="Bharti A.K."/>
            <person name="Murray J.D."/>
            <person name="Naoumkina M.A."/>
            <person name="Rosen B."/>
            <person name="Silverstein K.A."/>
            <person name="Tang H."/>
            <person name="Rombauts S."/>
            <person name="Zhao P.X."/>
            <person name="Zhou P."/>
            <person name="Barbe V."/>
            <person name="Bardou P."/>
            <person name="Bechner M."/>
            <person name="Bellec A."/>
            <person name="Berger A."/>
            <person name="Berges H."/>
            <person name="Bidwell S."/>
            <person name="Bisseling T."/>
            <person name="Choisne N."/>
            <person name="Couloux A."/>
            <person name="Denny R."/>
            <person name="Deshpande S."/>
            <person name="Dai X."/>
            <person name="Doyle J.J."/>
            <person name="Dudez A.M."/>
            <person name="Farmer A.D."/>
            <person name="Fouteau S."/>
            <person name="Franken C."/>
            <person name="Gibelin C."/>
            <person name="Gish J."/>
            <person name="Goldstein S."/>
            <person name="Gonzalez A.J."/>
            <person name="Green P.J."/>
            <person name="Hallab A."/>
            <person name="Hartog M."/>
            <person name="Hua A."/>
            <person name="Humphray S.J."/>
            <person name="Jeong D.H."/>
            <person name="Jing Y."/>
            <person name="Jocker A."/>
            <person name="Kenton S.M."/>
            <person name="Kim D.J."/>
            <person name="Klee K."/>
            <person name="Lai H."/>
            <person name="Lang C."/>
            <person name="Lin S."/>
            <person name="Macmil S.L."/>
            <person name="Magdelenat G."/>
            <person name="Matthews L."/>
            <person name="McCorrison J."/>
            <person name="Monaghan E.L."/>
            <person name="Mun J.H."/>
            <person name="Najar F.Z."/>
            <person name="Nicholson C."/>
            <person name="Noirot C."/>
            <person name="O'Bleness M."/>
            <person name="Paule C.R."/>
            <person name="Poulain J."/>
            <person name="Prion F."/>
            <person name="Qin B."/>
            <person name="Qu C."/>
            <person name="Retzel E.F."/>
            <person name="Riddle C."/>
            <person name="Sallet E."/>
            <person name="Samain S."/>
            <person name="Samson N."/>
            <person name="Sanders I."/>
            <person name="Saurat O."/>
            <person name="Scarpelli C."/>
            <person name="Schiex T."/>
            <person name="Segurens B."/>
            <person name="Severin A.J."/>
            <person name="Sherrier D.J."/>
            <person name="Shi R."/>
            <person name="Sims S."/>
            <person name="Singer S.R."/>
            <person name="Sinharoy S."/>
            <person name="Sterck L."/>
            <person name="Viollet A."/>
            <person name="Wang B.B."/>
            <person name="Wang K."/>
            <person name="Wang M."/>
            <person name="Wang X."/>
            <person name="Warfsmann J."/>
            <person name="Weissenbach J."/>
            <person name="White D.D."/>
            <person name="White J.D."/>
            <person name="Wiley G.B."/>
            <person name="Wincker P."/>
            <person name="Xing Y."/>
            <person name="Yang L."/>
            <person name="Yao Z."/>
            <person name="Ying F."/>
            <person name="Zhai J."/>
            <person name="Zhou L."/>
            <person name="Zuber A."/>
            <person name="Denarie J."/>
            <person name="Dixon R.A."/>
            <person name="May G.D."/>
            <person name="Schwartz D.C."/>
            <person name="Rogers J."/>
            <person name="Quetier F."/>
            <person name="Town C.D."/>
            <person name="Roe B.A."/>
        </authorList>
    </citation>
    <scope>NUCLEOTIDE SEQUENCE [LARGE SCALE GENOMIC DNA]</scope>
    <source>
        <strain evidence="5">A17</strain>
        <strain evidence="6 7">cv. Jemalong A17</strain>
    </source>
</reference>
<dbReference type="GO" id="GO:0051923">
    <property type="term" value="P:sulfation"/>
    <property type="evidence" value="ECO:0000318"/>
    <property type="project" value="GO_Central"/>
</dbReference>
<proteinExistence type="inferred from homology"/>
<gene>
    <name evidence="5" type="ordered locus">MTR_7g007680</name>
</gene>
<dbReference type="GO" id="GO:0016787">
    <property type="term" value="F:hydrolase activity"/>
    <property type="evidence" value="ECO:0007669"/>
    <property type="project" value="UniProtKB-KW"/>
</dbReference>
<dbReference type="PANTHER" id="PTHR11783">
    <property type="entry name" value="SULFOTRANSFERASE SULT"/>
    <property type="match status" value="1"/>
</dbReference>
<sequence>MASTNLTHSTQEQLKDEQLEAVGEECKNLILSLPKEYGFGNQYYYFFQGFWTTPSQIQSIISFQNDFQAKDSDVVIASMPKSGTTWLKALTFAIINRHHFSSLENHPLLKTNPHELIPFFEFHIYVDTVCQFPKVDLLNMIEPRLFGTHIPFTSLAKSIKESNCKIIYICRNPFDTFVSYWNFMNKIELNQSLEDDFERYCKGICHVGPFWDHMLGYLKESIARPNKILFLQYEDLKEDINFHVKRIAEFLGCPFTQEEESNGVIENIINLCSFETLKELDANKSGGLGWIIEKKYYFRKAEIGDWINYLSPSMVEKLSKIIEEKLSGSGISFKRFDLIVLCQPHVIEVQQPFEVVMPPSDINEKLISLPKSIPPHKH</sequence>
<dbReference type="HOGENOM" id="CLU_027239_0_1_1"/>
<dbReference type="GO" id="GO:0005737">
    <property type="term" value="C:cytoplasm"/>
    <property type="evidence" value="ECO:0000318"/>
    <property type="project" value="GO_Central"/>
</dbReference>
<evidence type="ECO:0000256" key="3">
    <source>
        <dbReference type="RuleBase" id="RU361155"/>
    </source>
</evidence>
<name>A0A072TVN3_MEDTR</name>
<feature type="domain" description="Sulfotransferase" evidence="4">
    <location>
        <begin position="71"/>
        <end position="330"/>
    </location>
</feature>